<dbReference type="AlphaFoldDB" id="A0A0V1AJY6"/>
<keyword evidence="2" id="KW-1185">Reference proteome</keyword>
<gene>
    <name evidence="1" type="ORF">T01_2746</name>
</gene>
<organism evidence="1 2">
    <name type="scientific">Trichinella spiralis</name>
    <name type="common">Trichina worm</name>
    <dbReference type="NCBI Taxonomy" id="6334"/>
    <lineage>
        <taxon>Eukaryota</taxon>
        <taxon>Metazoa</taxon>
        <taxon>Ecdysozoa</taxon>
        <taxon>Nematoda</taxon>
        <taxon>Enoplea</taxon>
        <taxon>Dorylaimia</taxon>
        <taxon>Trichinellida</taxon>
        <taxon>Trichinellidae</taxon>
        <taxon>Trichinella</taxon>
    </lineage>
</organism>
<proteinExistence type="predicted"/>
<name>A0A0V1AJY6_TRISP</name>
<dbReference type="Proteomes" id="UP000054776">
    <property type="component" value="Unassembled WGS sequence"/>
</dbReference>
<evidence type="ECO:0000313" key="2">
    <source>
        <dbReference type="Proteomes" id="UP000054776"/>
    </source>
</evidence>
<dbReference type="OrthoDB" id="10580594at2759"/>
<protein>
    <submittedName>
        <fullName evidence="1">Uncharacterized protein</fullName>
    </submittedName>
</protein>
<dbReference type="InParanoid" id="A0A0V1AJY6"/>
<comment type="caution">
    <text evidence="1">The sequence shown here is derived from an EMBL/GenBank/DDBJ whole genome shotgun (WGS) entry which is preliminary data.</text>
</comment>
<reference evidence="1 2" key="1">
    <citation type="submission" date="2015-01" db="EMBL/GenBank/DDBJ databases">
        <title>Evolution of Trichinella species and genotypes.</title>
        <authorList>
            <person name="Korhonen P.K."/>
            <person name="Edoardo P."/>
            <person name="Giuseppe L.R."/>
            <person name="Gasser R.B."/>
        </authorList>
    </citation>
    <scope>NUCLEOTIDE SEQUENCE [LARGE SCALE GENOMIC DNA]</scope>
    <source>
        <strain evidence="1">ISS3</strain>
    </source>
</reference>
<accession>A0A0V1AJY6</accession>
<sequence>LVKSSGLKMRAIGTIRPYRSNGADANRQQLPDAQAVAQYATMSERPTNRSTNAEHCKITWYCVSSNKKKQKMVLAFVYQCGERCDSGCLTDSLLRRRKITQPLRALSTSSRELAAVRTNCITKMSMYITIA</sequence>
<feature type="non-terminal residue" evidence="1">
    <location>
        <position position="1"/>
    </location>
</feature>
<dbReference type="EMBL" id="JYDH01001286">
    <property type="protein sequence ID" value="KRY24958.1"/>
    <property type="molecule type" value="Genomic_DNA"/>
</dbReference>
<evidence type="ECO:0000313" key="1">
    <source>
        <dbReference type="EMBL" id="KRY24958.1"/>
    </source>
</evidence>